<reference evidence="5" key="2">
    <citation type="submission" date="2012-11" db="EMBL/GenBank/DDBJ databases">
        <authorList>
            <person name="Kuo A."/>
            <person name="Curtis B.A."/>
            <person name="Tanifuji G."/>
            <person name="Burki F."/>
            <person name="Gruber A."/>
            <person name="Irimia M."/>
            <person name="Maruyama S."/>
            <person name="Arias M.C."/>
            <person name="Ball S.G."/>
            <person name="Gile G.H."/>
            <person name="Hirakawa Y."/>
            <person name="Hopkins J.F."/>
            <person name="Rensing S.A."/>
            <person name="Schmutz J."/>
            <person name="Symeonidi A."/>
            <person name="Elias M."/>
            <person name="Eveleigh R.J."/>
            <person name="Herman E.K."/>
            <person name="Klute M.J."/>
            <person name="Nakayama T."/>
            <person name="Obornik M."/>
            <person name="Reyes-Prieto A."/>
            <person name="Armbrust E.V."/>
            <person name="Aves S.J."/>
            <person name="Beiko R.G."/>
            <person name="Coutinho P."/>
            <person name="Dacks J.B."/>
            <person name="Durnford D.G."/>
            <person name="Fast N.M."/>
            <person name="Green B.R."/>
            <person name="Grisdale C."/>
            <person name="Hempe F."/>
            <person name="Henrissat B."/>
            <person name="Hoppner M.P."/>
            <person name="Ishida K.-I."/>
            <person name="Kim E."/>
            <person name="Koreny L."/>
            <person name="Kroth P.G."/>
            <person name="Liu Y."/>
            <person name="Malik S.-B."/>
            <person name="Maier U.G."/>
            <person name="McRose D."/>
            <person name="Mock T."/>
            <person name="Neilson J.A."/>
            <person name="Onodera N.T."/>
            <person name="Poole A.M."/>
            <person name="Pritham E.J."/>
            <person name="Richards T.A."/>
            <person name="Rocap G."/>
            <person name="Roy S.W."/>
            <person name="Sarai C."/>
            <person name="Schaack S."/>
            <person name="Shirato S."/>
            <person name="Slamovits C.H."/>
            <person name="Spencer D.F."/>
            <person name="Suzuki S."/>
            <person name="Worden A.Z."/>
            <person name="Zauner S."/>
            <person name="Barry K."/>
            <person name="Bell C."/>
            <person name="Bharti A.K."/>
            <person name="Crow J.A."/>
            <person name="Grimwood J."/>
            <person name="Kramer R."/>
            <person name="Lindquist E."/>
            <person name="Lucas S."/>
            <person name="Salamov A."/>
            <person name="McFadden G.I."/>
            <person name="Lane C.E."/>
            <person name="Keeling P.J."/>
            <person name="Gray M.W."/>
            <person name="Grigoriev I.V."/>
            <person name="Archibald J.M."/>
        </authorList>
    </citation>
    <scope>NUCLEOTIDE SEQUENCE</scope>
    <source>
        <strain evidence="5">CCMP2712</strain>
    </source>
</reference>
<evidence type="ECO:0000313" key="3">
    <source>
        <dbReference type="EMBL" id="EKX38393.1"/>
    </source>
</evidence>
<dbReference type="EMBL" id="JH993049">
    <property type="protein sequence ID" value="EKX38393.1"/>
    <property type="molecule type" value="Genomic_DNA"/>
</dbReference>
<feature type="compositionally biased region" description="Basic and acidic residues" evidence="1">
    <location>
        <begin position="216"/>
        <end position="234"/>
    </location>
</feature>
<dbReference type="GeneID" id="17295126"/>
<dbReference type="Proteomes" id="UP000011087">
    <property type="component" value="Unassembled WGS sequence"/>
</dbReference>
<evidence type="ECO:0000313" key="5">
    <source>
        <dbReference type="Proteomes" id="UP000011087"/>
    </source>
</evidence>
<feature type="chain" id="PRO_5008770332" description="Secreted protein" evidence="2">
    <location>
        <begin position="23"/>
        <end position="234"/>
    </location>
</feature>
<evidence type="ECO:0000313" key="4">
    <source>
        <dbReference type="EnsemblProtists" id="EKX38393"/>
    </source>
</evidence>
<keyword evidence="2" id="KW-0732">Signal</keyword>
<evidence type="ECO:0000256" key="2">
    <source>
        <dbReference type="SAM" id="SignalP"/>
    </source>
</evidence>
<evidence type="ECO:0000256" key="1">
    <source>
        <dbReference type="SAM" id="MobiDB-lite"/>
    </source>
</evidence>
<organism evidence="3">
    <name type="scientific">Guillardia theta (strain CCMP2712)</name>
    <name type="common">Cryptophyte</name>
    <dbReference type="NCBI Taxonomy" id="905079"/>
    <lineage>
        <taxon>Eukaryota</taxon>
        <taxon>Cryptophyceae</taxon>
        <taxon>Pyrenomonadales</taxon>
        <taxon>Geminigeraceae</taxon>
        <taxon>Guillardia</taxon>
    </lineage>
</organism>
<evidence type="ECO:0008006" key="6">
    <source>
        <dbReference type="Google" id="ProtNLM"/>
    </source>
</evidence>
<dbReference type="PaxDb" id="55529-EKX38393"/>
<feature type="compositionally biased region" description="Basic residues" evidence="1">
    <location>
        <begin position="197"/>
        <end position="207"/>
    </location>
</feature>
<feature type="region of interest" description="Disordered" evidence="1">
    <location>
        <begin position="197"/>
        <end position="234"/>
    </location>
</feature>
<reference evidence="4" key="3">
    <citation type="submission" date="2015-06" db="UniProtKB">
        <authorList>
            <consortium name="EnsemblProtists"/>
        </authorList>
    </citation>
    <scope>IDENTIFICATION</scope>
</reference>
<gene>
    <name evidence="3" type="ORF">GUITHDRAFT_144318</name>
</gene>
<reference evidence="3 5" key="1">
    <citation type="journal article" date="2012" name="Nature">
        <title>Algal genomes reveal evolutionary mosaicism and the fate of nucleomorphs.</title>
        <authorList>
            <consortium name="DOE Joint Genome Institute"/>
            <person name="Curtis B.A."/>
            <person name="Tanifuji G."/>
            <person name="Burki F."/>
            <person name="Gruber A."/>
            <person name="Irimia M."/>
            <person name="Maruyama S."/>
            <person name="Arias M.C."/>
            <person name="Ball S.G."/>
            <person name="Gile G.H."/>
            <person name="Hirakawa Y."/>
            <person name="Hopkins J.F."/>
            <person name="Kuo A."/>
            <person name="Rensing S.A."/>
            <person name="Schmutz J."/>
            <person name="Symeonidi A."/>
            <person name="Elias M."/>
            <person name="Eveleigh R.J."/>
            <person name="Herman E.K."/>
            <person name="Klute M.J."/>
            <person name="Nakayama T."/>
            <person name="Obornik M."/>
            <person name="Reyes-Prieto A."/>
            <person name="Armbrust E.V."/>
            <person name="Aves S.J."/>
            <person name="Beiko R.G."/>
            <person name="Coutinho P."/>
            <person name="Dacks J.B."/>
            <person name="Durnford D.G."/>
            <person name="Fast N.M."/>
            <person name="Green B.R."/>
            <person name="Grisdale C.J."/>
            <person name="Hempel F."/>
            <person name="Henrissat B."/>
            <person name="Hoppner M.P."/>
            <person name="Ishida K."/>
            <person name="Kim E."/>
            <person name="Koreny L."/>
            <person name="Kroth P.G."/>
            <person name="Liu Y."/>
            <person name="Malik S.B."/>
            <person name="Maier U.G."/>
            <person name="McRose D."/>
            <person name="Mock T."/>
            <person name="Neilson J.A."/>
            <person name="Onodera N.T."/>
            <person name="Poole A.M."/>
            <person name="Pritham E.J."/>
            <person name="Richards T.A."/>
            <person name="Rocap G."/>
            <person name="Roy S.W."/>
            <person name="Sarai C."/>
            <person name="Schaack S."/>
            <person name="Shirato S."/>
            <person name="Slamovits C.H."/>
            <person name="Spencer D.F."/>
            <person name="Suzuki S."/>
            <person name="Worden A.Z."/>
            <person name="Zauner S."/>
            <person name="Barry K."/>
            <person name="Bell C."/>
            <person name="Bharti A.K."/>
            <person name="Crow J.A."/>
            <person name="Grimwood J."/>
            <person name="Kramer R."/>
            <person name="Lindquist E."/>
            <person name="Lucas S."/>
            <person name="Salamov A."/>
            <person name="McFadden G.I."/>
            <person name="Lane C.E."/>
            <person name="Keeling P.J."/>
            <person name="Gray M.W."/>
            <person name="Grigoriev I.V."/>
            <person name="Archibald J.M."/>
        </authorList>
    </citation>
    <scope>NUCLEOTIDE SEQUENCE</scope>
    <source>
        <strain evidence="3 5">CCMP2712</strain>
    </source>
</reference>
<sequence>MLACMRSLKLASLLLLLHAGSGRMLWRLSLRGGGFDVSEAMHGKQDIDYEYLMRQPASTANARTVLPPYSQQGAGSEFVFDEYKELKEAMMDNSSDTHSSFNSSDDTVHGFDIRREILEEEMSDAGDLDGPMSTETGLNKEATNFFPISVSEDDMLAANETQEELLSRYSRIPDAIASDDDSALMEEIQARYGQALHRVKQQSRKRSSTVEDAINSEEHLEQPHKKVKPGVDES</sequence>
<dbReference type="AlphaFoldDB" id="L1IQ72"/>
<dbReference type="EnsemblProtists" id="EKX38393">
    <property type="protein sequence ID" value="EKX38393"/>
    <property type="gene ID" value="GUITHDRAFT_144318"/>
</dbReference>
<proteinExistence type="predicted"/>
<dbReference type="RefSeq" id="XP_005825373.1">
    <property type="nucleotide sequence ID" value="XM_005825316.1"/>
</dbReference>
<keyword evidence="5" id="KW-1185">Reference proteome</keyword>
<feature type="signal peptide" evidence="2">
    <location>
        <begin position="1"/>
        <end position="22"/>
    </location>
</feature>
<accession>L1IQ72</accession>
<dbReference type="HOGENOM" id="CLU_1186935_0_0_1"/>
<name>L1IQ72_GUITC</name>
<protein>
    <recommendedName>
        <fullName evidence="6">Secreted protein</fullName>
    </recommendedName>
</protein>
<dbReference type="KEGG" id="gtt:GUITHDRAFT_144318"/>